<dbReference type="OrthoDB" id="2151789at2759"/>
<keyword evidence="3" id="KW-0274">FAD</keyword>
<dbReference type="InterPro" id="IPR050416">
    <property type="entry name" value="FAD-linked_Oxidoreductase"/>
</dbReference>
<feature type="chain" id="PRO_5026151735" evidence="5">
    <location>
        <begin position="24"/>
        <end position="498"/>
    </location>
</feature>
<accession>A0A6G1J3Z6</accession>
<evidence type="ECO:0000313" key="7">
    <source>
        <dbReference type="EMBL" id="KAF2684931.1"/>
    </source>
</evidence>
<protein>
    <submittedName>
        <fullName evidence="7">FAD-binding domain-containing protein</fullName>
    </submittedName>
</protein>
<dbReference type="SUPFAM" id="SSF56176">
    <property type="entry name" value="FAD-binding/transporter-associated domain-like"/>
    <property type="match status" value="1"/>
</dbReference>
<dbReference type="InterPro" id="IPR006094">
    <property type="entry name" value="Oxid_FAD_bind_N"/>
</dbReference>
<evidence type="ECO:0000256" key="2">
    <source>
        <dbReference type="ARBA" id="ARBA00022630"/>
    </source>
</evidence>
<keyword evidence="5" id="KW-0732">Signal</keyword>
<dbReference type="InterPro" id="IPR016169">
    <property type="entry name" value="FAD-bd_PCMH_sub2"/>
</dbReference>
<dbReference type="GO" id="GO:0016491">
    <property type="term" value="F:oxidoreductase activity"/>
    <property type="evidence" value="ECO:0007669"/>
    <property type="project" value="UniProtKB-KW"/>
</dbReference>
<proteinExistence type="inferred from homology"/>
<evidence type="ECO:0000256" key="5">
    <source>
        <dbReference type="SAM" id="SignalP"/>
    </source>
</evidence>
<reference evidence="7" key="1">
    <citation type="journal article" date="2020" name="Stud. Mycol.">
        <title>101 Dothideomycetes genomes: a test case for predicting lifestyles and emergence of pathogens.</title>
        <authorList>
            <person name="Haridas S."/>
            <person name="Albert R."/>
            <person name="Binder M."/>
            <person name="Bloem J."/>
            <person name="Labutti K."/>
            <person name="Salamov A."/>
            <person name="Andreopoulos B."/>
            <person name="Baker S."/>
            <person name="Barry K."/>
            <person name="Bills G."/>
            <person name="Bluhm B."/>
            <person name="Cannon C."/>
            <person name="Castanera R."/>
            <person name="Culley D."/>
            <person name="Daum C."/>
            <person name="Ezra D."/>
            <person name="Gonzalez J."/>
            <person name="Henrissat B."/>
            <person name="Kuo A."/>
            <person name="Liang C."/>
            <person name="Lipzen A."/>
            <person name="Lutzoni F."/>
            <person name="Magnuson J."/>
            <person name="Mondo S."/>
            <person name="Nolan M."/>
            <person name="Ohm R."/>
            <person name="Pangilinan J."/>
            <person name="Park H.-J."/>
            <person name="Ramirez L."/>
            <person name="Alfaro M."/>
            <person name="Sun H."/>
            <person name="Tritt A."/>
            <person name="Yoshinaga Y."/>
            <person name="Zwiers L.-H."/>
            <person name="Turgeon B."/>
            <person name="Goodwin S."/>
            <person name="Spatafora J."/>
            <person name="Crous P."/>
            <person name="Grigoriev I."/>
        </authorList>
    </citation>
    <scope>NUCLEOTIDE SEQUENCE</scope>
    <source>
        <strain evidence="7">CBS 122367</strain>
    </source>
</reference>
<dbReference type="PANTHER" id="PTHR42973:SF54">
    <property type="entry name" value="FAD-BINDING PCMH-TYPE DOMAIN-CONTAINING PROTEIN"/>
    <property type="match status" value="1"/>
</dbReference>
<keyword evidence="8" id="KW-1185">Reference proteome</keyword>
<dbReference type="Pfam" id="PF01565">
    <property type="entry name" value="FAD_binding_4"/>
    <property type="match status" value="1"/>
</dbReference>
<dbReference type="PANTHER" id="PTHR42973">
    <property type="entry name" value="BINDING OXIDOREDUCTASE, PUTATIVE (AFU_ORTHOLOGUE AFUA_1G17690)-RELATED"/>
    <property type="match status" value="1"/>
</dbReference>
<evidence type="ECO:0000259" key="6">
    <source>
        <dbReference type="PROSITE" id="PS51387"/>
    </source>
</evidence>
<evidence type="ECO:0000256" key="3">
    <source>
        <dbReference type="ARBA" id="ARBA00022827"/>
    </source>
</evidence>
<feature type="domain" description="FAD-binding PCMH-type" evidence="6">
    <location>
        <begin position="62"/>
        <end position="234"/>
    </location>
</feature>
<dbReference type="EMBL" id="MU005580">
    <property type="protein sequence ID" value="KAF2684931.1"/>
    <property type="molecule type" value="Genomic_DNA"/>
</dbReference>
<comment type="similarity">
    <text evidence="1">Belongs to the oxygen-dependent FAD-linked oxidoreductase family.</text>
</comment>
<dbReference type="InterPro" id="IPR036318">
    <property type="entry name" value="FAD-bd_PCMH-like_sf"/>
</dbReference>
<sequence length="498" mass="54651">MYLPRSLPLWLLVVSVDTLTVQLDSISPNCQNACNTLESEFGSTALHYYGQDNFTIWDAKQLEVQYACRFEPSNKMEVAAALRVLTEAWCNFAVKCGGHSRDPDFSNSVGGVTIDLRRLNGVEVAMNESLARIGGGAVTADVYSALDARNLSFVGGRVGSVGVGGFVTGGGTSPLSSRHGWAVDNIYEYELVLPNATSVTVNEHQHPELYWALRGAGGGNFGIITSSVARTFPQGRIYAGRRTWNDTYTEQVVDEIYDLYTGQDHNTEVSADFYYGYVQAQDTFTPAGNLRYFDPINNPPVFAPIDRIPAVVSSGQISSLGDISGPGRIPATPPPARHLFQTTTTFPSREWVQGSLQIFREEIEDVKSVQGLNPQIITYTIPSRAIQGMADRGGNALGLSNVRGPLLITLLSTAWLHEGDDVRVGDFYDRVLARLEDASRQLNVYHPYKYIGYGRLREDIFSSYGADNREKLVQVQESVDPKGIFTSGGLCRGGFKLR</sequence>
<keyword evidence="2" id="KW-0285">Flavoprotein</keyword>
<organism evidence="7 8">
    <name type="scientific">Lentithecium fluviatile CBS 122367</name>
    <dbReference type="NCBI Taxonomy" id="1168545"/>
    <lineage>
        <taxon>Eukaryota</taxon>
        <taxon>Fungi</taxon>
        <taxon>Dikarya</taxon>
        <taxon>Ascomycota</taxon>
        <taxon>Pezizomycotina</taxon>
        <taxon>Dothideomycetes</taxon>
        <taxon>Pleosporomycetidae</taxon>
        <taxon>Pleosporales</taxon>
        <taxon>Massarineae</taxon>
        <taxon>Lentitheciaceae</taxon>
        <taxon>Lentithecium</taxon>
    </lineage>
</organism>
<evidence type="ECO:0000256" key="4">
    <source>
        <dbReference type="ARBA" id="ARBA00023002"/>
    </source>
</evidence>
<keyword evidence="4" id="KW-0560">Oxidoreductase</keyword>
<dbReference type="AlphaFoldDB" id="A0A6G1J3Z6"/>
<dbReference type="Gene3D" id="3.30.465.10">
    <property type="match status" value="1"/>
</dbReference>
<feature type="signal peptide" evidence="5">
    <location>
        <begin position="1"/>
        <end position="23"/>
    </location>
</feature>
<evidence type="ECO:0000256" key="1">
    <source>
        <dbReference type="ARBA" id="ARBA00005466"/>
    </source>
</evidence>
<dbReference type="GO" id="GO:0071949">
    <property type="term" value="F:FAD binding"/>
    <property type="evidence" value="ECO:0007669"/>
    <property type="project" value="InterPro"/>
</dbReference>
<gene>
    <name evidence="7" type="ORF">K458DRAFT_403868</name>
</gene>
<evidence type="ECO:0000313" key="8">
    <source>
        <dbReference type="Proteomes" id="UP000799291"/>
    </source>
</evidence>
<dbReference type="PROSITE" id="PS51387">
    <property type="entry name" value="FAD_PCMH"/>
    <property type="match status" value="1"/>
</dbReference>
<name>A0A6G1J3Z6_9PLEO</name>
<dbReference type="InterPro" id="IPR016166">
    <property type="entry name" value="FAD-bd_PCMH"/>
</dbReference>
<dbReference type="Proteomes" id="UP000799291">
    <property type="component" value="Unassembled WGS sequence"/>
</dbReference>